<dbReference type="AlphaFoldDB" id="X1R0H3"/>
<protein>
    <submittedName>
        <fullName evidence="1">Uncharacterized protein</fullName>
    </submittedName>
</protein>
<reference evidence="1" key="1">
    <citation type="journal article" date="2014" name="Front. Microbiol.">
        <title>High frequency of phylogenetically diverse reductive dehalogenase-homologous genes in deep subseafloor sedimentary metagenomes.</title>
        <authorList>
            <person name="Kawai M."/>
            <person name="Futagami T."/>
            <person name="Toyoda A."/>
            <person name="Takaki Y."/>
            <person name="Nishi S."/>
            <person name="Hori S."/>
            <person name="Arai W."/>
            <person name="Tsubouchi T."/>
            <person name="Morono Y."/>
            <person name="Uchiyama I."/>
            <person name="Ito T."/>
            <person name="Fujiyama A."/>
            <person name="Inagaki F."/>
            <person name="Takami H."/>
        </authorList>
    </citation>
    <scope>NUCLEOTIDE SEQUENCE</scope>
    <source>
        <strain evidence="1">Expedition CK06-06</strain>
    </source>
</reference>
<sequence>MRTIDEARLRDIYQAQGYWGEDLEDYVTWTKVYTDFPDLVARYKNGWISLEDVKAQLI</sequence>
<evidence type="ECO:0000313" key="1">
    <source>
        <dbReference type="EMBL" id="GAI60581.1"/>
    </source>
</evidence>
<name>X1R0H3_9ZZZZ</name>
<proteinExistence type="predicted"/>
<dbReference type="EMBL" id="BARW01001510">
    <property type="protein sequence ID" value="GAI60581.1"/>
    <property type="molecule type" value="Genomic_DNA"/>
</dbReference>
<accession>X1R0H3</accession>
<comment type="caution">
    <text evidence="1">The sequence shown here is derived from an EMBL/GenBank/DDBJ whole genome shotgun (WGS) entry which is preliminary data.</text>
</comment>
<gene>
    <name evidence="1" type="ORF">S12H4_04765</name>
</gene>
<organism evidence="1">
    <name type="scientific">marine sediment metagenome</name>
    <dbReference type="NCBI Taxonomy" id="412755"/>
    <lineage>
        <taxon>unclassified sequences</taxon>
        <taxon>metagenomes</taxon>
        <taxon>ecological metagenomes</taxon>
    </lineage>
</organism>
<feature type="non-terminal residue" evidence="1">
    <location>
        <position position="58"/>
    </location>
</feature>